<evidence type="ECO:0000256" key="6">
    <source>
        <dbReference type="ARBA" id="ARBA00022552"/>
    </source>
</evidence>
<name>A0A165GIA3_XYLHT</name>
<dbReference type="STRING" id="1328760.A0A165GIA3"/>
<keyword evidence="6" id="KW-0698">rRNA processing</keyword>
<comment type="function">
    <text evidence="1">Involved in rRNA processing.</text>
</comment>
<dbReference type="PANTHER" id="PTHR33911">
    <property type="entry name" value="RRNA-PROCESSING PROTEIN EFG1"/>
    <property type="match status" value="1"/>
</dbReference>
<reference evidence="11 12" key="1">
    <citation type="journal article" date="2016" name="Fungal Biol.">
        <title>The genome of Xylona heveae provides a window into fungal endophytism.</title>
        <authorList>
            <person name="Gazis R."/>
            <person name="Kuo A."/>
            <person name="Riley R."/>
            <person name="LaButti K."/>
            <person name="Lipzen A."/>
            <person name="Lin J."/>
            <person name="Amirebrahimi M."/>
            <person name="Hesse C.N."/>
            <person name="Spatafora J.W."/>
            <person name="Henrissat B."/>
            <person name="Hainaut M."/>
            <person name="Grigoriev I.V."/>
            <person name="Hibbett D.S."/>
        </authorList>
    </citation>
    <scope>NUCLEOTIDE SEQUENCE [LARGE SCALE GENOMIC DNA]</scope>
    <source>
        <strain evidence="11 12">TC161</strain>
    </source>
</reference>
<organism evidence="11 12">
    <name type="scientific">Xylona heveae (strain CBS 132557 / TC161)</name>
    <dbReference type="NCBI Taxonomy" id="1328760"/>
    <lineage>
        <taxon>Eukaryota</taxon>
        <taxon>Fungi</taxon>
        <taxon>Dikarya</taxon>
        <taxon>Ascomycota</taxon>
        <taxon>Pezizomycotina</taxon>
        <taxon>Xylonomycetes</taxon>
        <taxon>Xylonales</taxon>
        <taxon>Xylonaceae</taxon>
        <taxon>Xylona</taxon>
    </lineage>
</organism>
<dbReference type="InterPro" id="IPR019310">
    <property type="entry name" value="Efg1"/>
</dbReference>
<evidence type="ECO:0000256" key="4">
    <source>
        <dbReference type="ARBA" id="ARBA00018689"/>
    </source>
</evidence>
<dbReference type="Proteomes" id="UP000076632">
    <property type="component" value="Unassembled WGS sequence"/>
</dbReference>
<dbReference type="GO" id="GO:0030688">
    <property type="term" value="C:preribosome, small subunit precursor"/>
    <property type="evidence" value="ECO:0007669"/>
    <property type="project" value="TreeGrafter"/>
</dbReference>
<feature type="region of interest" description="Disordered" evidence="10">
    <location>
        <begin position="185"/>
        <end position="256"/>
    </location>
</feature>
<evidence type="ECO:0000256" key="2">
    <source>
        <dbReference type="ARBA" id="ARBA00004604"/>
    </source>
</evidence>
<dbReference type="OMA" id="KCMEEGT"/>
<dbReference type="InterPro" id="IPR050786">
    <property type="entry name" value="EFG1_rRNA-proc"/>
</dbReference>
<dbReference type="InParanoid" id="A0A165GIA3"/>
<feature type="compositionally biased region" description="Acidic residues" evidence="10">
    <location>
        <begin position="245"/>
        <end position="256"/>
    </location>
</feature>
<dbReference type="RefSeq" id="XP_018187772.1">
    <property type="nucleotide sequence ID" value="XM_018336112.1"/>
</dbReference>
<keyword evidence="12" id="KW-1185">Reference proteome</keyword>
<gene>
    <name evidence="11" type="ORF">L228DRAFT_283385</name>
</gene>
<dbReference type="FunCoup" id="A0A165GIA3">
    <property type="interactions" value="149"/>
</dbReference>
<evidence type="ECO:0000256" key="9">
    <source>
        <dbReference type="SAM" id="Coils"/>
    </source>
</evidence>
<evidence type="ECO:0000256" key="5">
    <source>
        <dbReference type="ARBA" id="ARBA00019827"/>
    </source>
</evidence>
<sequence length="256" mass="29522">MSFIQKNKGPQHRLPKSNRDRKVLESSREIQRHVSVNGLKKKIRDVSRLLERSENLRADIRIEYERALAASKHELATAEADRRRQKMIKKYHMVRFFERQKATRILKKLQRRLAVAASTSDAEALKAEIHTAEVDLNYTLFYPLDQKYTSLYAGKDITSAENSMTQGIEGRQNGPMWREIERRMGEGSLDELRNGSRKEIGQSKSRKIASGPVREEKRKRTDNISELANRKETSLNASDTRQEGSAEESDGGFFEE</sequence>
<evidence type="ECO:0000256" key="8">
    <source>
        <dbReference type="ARBA" id="ARBA00023242"/>
    </source>
</evidence>
<comment type="subcellular location">
    <subcellularLocation>
        <location evidence="2">Nucleus</location>
        <location evidence="2">Nucleolus</location>
    </subcellularLocation>
</comment>
<feature type="region of interest" description="Disordered" evidence="10">
    <location>
        <begin position="1"/>
        <end position="26"/>
    </location>
</feature>
<dbReference type="GO" id="GO:0000462">
    <property type="term" value="P:maturation of SSU-rRNA from tricistronic rRNA transcript (SSU-rRNA, 5.8S rRNA, LSU-rRNA)"/>
    <property type="evidence" value="ECO:0007669"/>
    <property type="project" value="TreeGrafter"/>
</dbReference>
<dbReference type="EMBL" id="KV407459">
    <property type="protein sequence ID" value="KZF22217.1"/>
    <property type="molecule type" value="Genomic_DNA"/>
</dbReference>
<accession>A0A165GIA3</accession>
<dbReference type="PANTHER" id="PTHR33911:SF1">
    <property type="entry name" value="RRNA-PROCESSING PROTEIN EFG1"/>
    <property type="match status" value="1"/>
</dbReference>
<comment type="similarity">
    <text evidence="3">Belongs to the EFG1 family.</text>
</comment>
<feature type="coiled-coil region" evidence="9">
    <location>
        <begin position="36"/>
        <end position="81"/>
    </location>
</feature>
<dbReference type="Pfam" id="PF10153">
    <property type="entry name" value="Efg1"/>
    <property type="match status" value="1"/>
</dbReference>
<feature type="compositionally biased region" description="Basic and acidic residues" evidence="10">
    <location>
        <begin position="213"/>
        <end position="233"/>
    </location>
</feature>
<keyword evidence="8" id="KW-0539">Nucleus</keyword>
<dbReference type="OrthoDB" id="47732at2759"/>
<dbReference type="GO" id="GO:0005730">
    <property type="term" value="C:nucleolus"/>
    <property type="evidence" value="ECO:0007669"/>
    <property type="project" value="UniProtKB-SubCell"/>
</dbReference>
<evidence type="ECO:0000313" key="12">
    <source>
        <dbReference type="Proteomes" id="UP000076632"/>
    </source>
</evidence>
<protein>
    <recommendedName>
        <fullName evidence="4">rRNA-processing protein EFG1</fullName>
    </recommendedName>
    <alternativeName>
        <fullName evidence="5">rRNA-processing protein efg1</fullName>
    </alternativeName>
</protein>
<evidence type="ECO:0000256" key="10">
    <source>
        <dbReference type="SAM" id="MobiDB-lite"/>
    </source>
</evidence>
<proteinExistence type="inferred from homology"/>
<feature type="compositionally biased region" description="Basic and acidic residues" evidence="10">
    <location>
        <begin position="17"/>
        <end position="26"/>
    </location>
</feature>
<dbReference type="GeneID" id="28901249"/>
<evidence type="ECO:0000256" key="3">
    <source>
        <dbReference type="ARBA" id="ARBA00006916"/>
    </source>
</evidence>
<evidence type="ECO:0000256" key="7">
    <source>
        <dbReference type="ARBA" id="ARBA00023054"/>
    </source>
</evidence>
<dbReference type="AlphaFoldDB" id="A0A165GIA3"/>
<evidence type="ECO:0000256" key="1">
    <source>
        <dbReference type="ARBA" id="ARBA00002773"/>
    </source>
</evidence>
<evidence type="ECO:0000313" key="11">
    <source>
        <dbReference type="EMBL" id="KZF22217.1"/>
    </source>
</evidence>
<feature type="compositionally biased region" description="Basic and acidic residues" evidence="10">
    <location>
        <begin position="185"/>
        <end position="201"/>
    </location>
</feature>
<keyword evidence="7 9" id="KW-0175">Coiled coil</keyword>